<evidence type="ECO:0000256" key="1">
    <source>
        <dbReference type="ARBA" id="ARBA00008416"/>
    </source>
</evidence>
<dbReference type="Pfam" id="PF17954">
    <property type="entry name" value="Pirin_C_2"/>
    <property type="match status" value="1"/>
</dbReference>
<accession>A0A1G7FFM4</accession>
<dbReference type="InterPro" id="IPR041602">
    <property type="entry name" value="Quercetinase_C"/>
</dbReference>
<dbReference type="GO" id="GO:0046872">
    <property type="term" value="F:metal ion binding"/>
    <property type="evidence" value="ECO:0007669"/>
    <property type="project" value="UniProtKB-KW"/>
</dbReference>
<dbReference type="InterPro" id="IPR014710">
    <property type="entry name" value="RmlC-like_jellyroll"/>
</dbReference>
<dbReference type="OrthoDB" id="321327at2"/>
<feature type="domain" description="Quercetin 2,3-dioxygenase C-terminal cupin" evidence="5">
    <location>
        <begin position="148"/>
        <end position="233"/>
    </location>
</feature>
<dbReference type="PANTHER" id="PTHR43212:SF3">
    <property type="entry name" value="QUERCETIN 2,3-DIOXYGENASE"/>
    <property type="match status" value="1"/>
</dbReference>
<dbReference type="PANTHER" id="PTHR43212">
    <property type="entry name" value="QUERCETIN 2,3-DIOXYGENASE"/>
    <property type="match status" value="1"/>
</dbReference>
<keyword evidence="2" id="KW-0479">Metal-binding</keyword>
<comment type="similarity">
    <text evidence="1 3">Belongs to the pirin family.</text>
</comment>
<dbReference type="AlphaFoldDB" id="A0A1G7FFM4"/>
<dbReference type="Pfam" id="PF02678">
    <property type="entry name" value="Pirin"/>
    <property type="match status" value="1"/>
</dbReference>
<comment type="cofactor">
    <cofactor evidence="2">
        <name>Fe cation</name>
        <dbReference type="ChEBI" id="CHEBI:24875"/>
    </cofactor>
    <text evidence="2">Binds 1 Fe cation per subunit.</text>
</comment>
<evidence type="ECO:0000313" key="7">
    <source>
        <dbReference type="Proteomes" id="UP000199072"/>
    </source>
</evidence>
<dbReference type="PIRSF" id="PIRSF006232">
    <property type="entry name" value="Pirin"/>
    <property type="match status" value="1"/>
</dbReference>
<dbReference type="RefSeq" id="WP_091151328.1">
    <property type="nucleotide sequence ID" value="NZ_FNAI01000009.1"/>
</dbReference>
<evidence type="ECO:0000259" key="4">
    <source>
        <dbReference type="Pfam" id="PF02678"/>
    </source>
</evidence>
<evidence type="ECO:0000256" key="2">
    <source>
        <dbReference type="PIRSR" id="PIRSR006232-1"/>
    </source>
</evidence>
<dbReference type="Gene3D" id="2.60.120.10">
    <property type="entry name" value="Jelly Rolls"/>
    <property type="match status" value="2"/>
</dbReference>
<name>A0A1G7FFM4_9SPHI</name>
<keyword evidence="2" id="KW-0408">Iron</keyword>
<evidence type="ECO:0000256" key="3">
    <source>
        <dbReference type="RuleBase" id="RU003457"/>
    </source>
</evidence>
<feature type="binding site" evidence="2">
    <location>
        <position position="58"/>
    </location>
    <ligand>
        <name>Fe cation</name>
        <dbReference type="ChEBI" id="CHEBI:24875"/>
    </ligand>
</feature>
<dbReference type="EMBL" id="FNAI01000009">
    <property type="protein sequence ID" value="SDE74743.1"/>
    <property type="molecule type" value="Genomic_DNA"/>
</dbReference>
<dbReference type="InterPro" id="IPR011051">
    <property type="entry name" value="RmlC_Cupin_sf"/>
</dbReference>
<evidence type="ECO:0000259" key="5">
    <source>
        <dbReference type="Pfam" id="PF17954"/>
    </source>
</evidence>
<protein>
    <recommendedName>
        <fullName evidence="8">Pirin N-terminal domain-containing protein</fullName>
    </recommendedName>
</protein>
<dbReference type="InterPro" id="IPR012093">
    <property type="entry name" value="Pirin"/>
</dbReference>
<evidence type="ECO:0008006" key="8">
    <source>
        <dbReference type="Google" id="ProtNLM"/>
    </source>
</evidence>
<dbReference type="CDD" id="cd02910">
    <property type="entry name" value="cupin_Yhhw_N"/>
    <property type="match status" value="1"/>
</dbReference>
<organism evidence="6 7">
    <name type="scientific">Mucilaginibacter pineti</name>
    <dbReference type="NCBI Taxonomy" id="1391627"/>
    <lineage>
        <taxon>Bacteria</taxon>
        <taxon>Pseudomonadati</taxon>
        <taxon>Bacteroidota</taxon>
        <taxon>Sphingobacteriia</taxon>
        <taxon>Sphingobacteriales</taxon>
        <taxon>Sphingobacteriaceae</taxon>
        <taxon>Mucilaginibacter</taxon>
    </lineage>
</organism>
<evidence type="ECO:0000313" key="6">
    <source>
        <dbReference type="EMBL" id="SDE74743.1"/>
    </source>
</evidence>
<feature type="domain" description="Pirin N-terminal" evidence="4">
    <location>
        <begin position="13"/>
        <end position="120"/>
    </location>
</feature>
<feature type="binding site" evidence="2">
    <location>
        <position position="104"/>
    </location>
    <ligand>
        <name>Fe cation</name>
        <dbReference type="ChEBI" id="CHEBI:24875"/>
    </ligand>
</feature>
<keyword evidence="7" id="KW-1185">Reference proteome</keyword>
<feature type="binding site" evidence="2">
    <location>
        <position position="60"/>
    </location>
    <ligand>
        <name>Fe cation</name>
        <dbReference type="ChEBI" id="CHEBI:24875"/>
    </ligand>
</feature>
<proteinExistence type="inferred from homology"/>
<dbReference type="STRING" id="1391627.SAMN05216464_10938"/>
<dbReference type="Proteomes" id="UP000199072">
    <property type="component" value="Unassembled WGS sequence"/>
</dbReference>
<dbReference type="SUPFAM" id="SSF51182">
    <property type="entry name" value="RmlC-like cupins"/>
    <property type="match status" value="1"/>
</dbReference>
<dbReference type="InterPro" id="IPR003829">
    <property type="entry name" value="Pirin_N_dom"/>
</dbReference>
<reference evidence="6 7" key="1">
    <citation type="submission" date="2016-10" db="EMBL/GenBank/DDBJ databases">
        <authorList>
            <person name="de Groot N.N."/>
        </authorList>
    </citation>
    <scope>NUCLEOTIDE SEQUENCE [LARGE SCALE GENOMIC DNA]</scope>
    <source>
        <strain evidence="6 7">47C3B</strain>
    </source>
</reference>
<gene>
    <name evidence="6" type="ORF">SAMN05216464_10938</name>
</gene>
<feature type="binding site" evidence="2">
    <location>
        <position position="102"/>
    </location>
    <ligand>
        <name>Fe cation</name>
        <dbReference type="ChEBI" id="CHEBI:24875"/>
    </ligand>
</feature>
<sequence length="236" mass="26256">MKTIFYPENERGKNNIGWLKANFSFSFGPYYNPDKIHFGALRVLNDDIIAGGKGFGSHPHDNMEIVTIPLEGGLEHQDNMGNKGVINAGDVQVMSAGTGVYHSEYNASATDTAKTLQIWLFPKERNVTPRYDQKSFTNDFKLNDLTTLVSPDRSEGNLWLHQDATFSMGTFEAGQPLNYDIKTAGNGAYIFVLDGKAKINSTVLNKRDAIGVYDTSSFTIETEELTRFLIIDVPMI</sequence>